<dbReference type="Pfam" id="PF00005">
    <property type="entry name" value="ABC_tran"/>
    <property type="match status" value="2"/>
</dbReference>
<evidence type="ECO:0000256" key="1">
    <source>
        <dbReference type="ARBA" id="ARBA00022741"/>
    </source>
</evidence>
<dbReference type="PROSITE" id="PS00211">
    <property type="entry name" value="ABC_TRANSPORTER_1"/>
    <property type="match status" value="1"/>
</dbReference>
<evidence type="ECO:0000259" key="5">
    <source>
        <dbReference type="PROSITE" id="PS50893"/>
    </source>
</evidence>
<feature type="domain" description="ABC transporter" evidence="5">
    <location>
        <begin position="287"/>
        <end position="506"/>
    </location>
</feature>
<name>A0A3N0AGX9_9ACTN</name>
<evidence type="ECO:0000256" key="4">
    <source>
        <dbReference type="SAM" id="MobiDB-lite"/>
    </source>
</evidence>
<dbReference type="CDD" id="cd03221">
    <property type="entry name" value="ABCF_EF-3"/>
    <property type="match status" value="2"/>
</dbReference>
<feature type="domain" description="ABC transporter" evidence="5">
    <location>
        <begin position="5"/>
        <end position="223"/>
    </location>
</feature>
<keyword evidence="2 6" id="KW-0067">ATP-binding</keyword>
<dbReference type="GO" id="GO:0016887">
    <property type="term" value="F:ATP hydrolysis activity"/>
    <property type="evidence" value="ECO:0007669"/>
    <property type="project" value="InterPro"/>
</dbReference>
<feature type="coiled-coil region" evidence="3">
    <location>
        <begin position="542"/>
        <end position="608"/>
    </location>
</feature>
<dbReference type="RefSeq" id="WP_123197144.1">
    <property type="nucleotide sequence ID" value="NZ_QICB01000001.1"/>
</dbReference>
<reference evidence="7" key="1">
    <citation type="submission" date="2018-05" db="EMBL/GenBank/DDBJ databases">
        <title>Genome Sequencing of selected type strains of the family Eggerthellaceae.</title>
        <authorList>
            <person name="Danylec N."/>
            <person name="Stoll D.A."/>
            <person name="Doetsch A."/>
            <person name="Huch M."/>
        </authorList>
    </citation>
    <scope>NUCLEOTIDE SEQUENCE [LARGE SCALE GENOMIC DNA]</scope>
    <source>
        <strain evidence="7">DSM 17537</strain>
    </source>
</reference>
<proteinExistence type="predicted"/>
<evidence type="ECO:0000256" key="2">
    <source>
        <dbReference type="ARBA" id="ARBA00022840"/>
    </source>
</evidence>
<dbReference type="PANTHER" id="PTHR42855">
    <property type="entry name" value="ABC TRANSPORTER ATP-BINDING SUBUNIT"/>
    <property type="match status" value="1"/>
</dbReference>
<dbReference type="PROSITE" id="PS50893">
    <property type="entry name" value="ABC_TRANSPORTER_2"/>
    <property type="match status" value="2"/>
</dbReference>
<feature type="region of interest" description="Disordered" evidence="4">
    <location>
        <begin position="508"/>
        <end position="538"/>
    </location>
</feature>
<dbReference type="SUPFAM" id="SSF52540">
    <property type="entry name" value="P-loop containing nucleoside triphosphate hydrolases"/>
    <property type="match status" value="2"/>
</dbReference>
<dbReference type="EMBL" id="QICB01000001">
    <property type="protein sequence ID" value="RNL21302.1"/>
    <property type="molecule type" value="Genomic_DNA"/>
</dbReference>
<evidence type="ECO:0000313" key="7">
    <source>
        <dbReference type="Proteomes" id="UP000267368"/>
    </source>
</evidence>
<dbReference type="GO" id="GO:0005524">
    <property type="term" value="F:ATP binding"/>
    <property type="evidence" value="ECO:0007669"/>
    <property type="project" value="UniProtKB-KW"/>
</dbReference>
<dbReference type="InterPro" id="IPR003439">
    <property type="entry name" value="ABC_transporter-like_ATP-bd"/>
</dbReference>
<dbReference type="Proteomes" id="UP000267368">
    <property type="component" value="Unassembled WGS sequence"/>
</dbReference>
<dbReference type="InterPro" id="IPR017871">
    <property type="entry name" value="ABC_transporter-like_CS"/>
</dbReference>
<gene>
    <name evidence="6" type="ORF">DMP07_00135</name>
</gene>
<keyword evidence="3" id="KW-0175">Coiled coil</keyword>
<feature type="compositionally biased region" description="Low complexity" evidence="4">
    <location>
        <begin position="520"/>
        <end position="533"/>
    </location>
</feature>
<keyword evidence="7" id="KW-1185">Reference proteome</keyword>
<dbReference type="InterPro" id="IPR027417">
    <property type="entry name" value="P-loop_NTPase"/>
</dbReference>
<evidence type="ECO:0000256" key="3">
    <source>
        <dbReference type="SAM" id="Coils"/>
    </source>
</evidence>
<keyword evidence="1" id="KW-0547">Nucleotide-binding</keyword>
<dbReference type="InterPro" id="IPR003593">
    <property type="entry name" value="AAA+_ATPase"/>
</dbReference>
<dbReference type="InterPro" id="IPR051309">
    <property type="entry name" value="ABCF_ATPase"/>
</dbReference>
<dbReference type="OrthoDB" id="3169603at2"/>
<dbReference type="AlphaFoldDB" id="A0A3N0AGX9"/>
<protein>
    <submittedName>
        <fullName evidence="6">ABC transporter ATP-binding protein</fullName>
    </submittedName>
</protein>
<evidence type="ECO:0000313" key="6">
    <source>
        <dbReference type="EMBL" id="RNL21302.1"/>
    </source>
</evidence>
<dbReference type="PANTHER" id="PTHR42855:SF1">
    <property type="entry name" value="ABC TRANSPORTER DOMAIN-CONTAINING PROTEIN"/>
    <property type="match status" value="1"/>
</dbReference>
<comment type="caution">
    <text evidence="6">The sequence shown here is derived from an EMBL/GenBank/DDBJ whole genome shotgun (WGS) entry which is preliminary data.</text>
</comment>
<accession>A0A3N0AGX9</accession>
<dbReference type="SMART" id="SM00382">
    <property type="entry name" value="AAA"/>
    <property type="match status" value="2"/>
</dbReference>
<sequence length="612" mass="67815">MAFLFGCEGVHLEYPTKKVLDNVTLGVHEGDRIGIVGQNGDGKSTLLGVLASTVEPEDGLVRRTRGLRIGMLAQRDSLDDEATVERAVVGDTPEYVWAGDARVREVIAALIADIDWQAQVGTLSGGQRRRVDLTRLLIGDWDVLMLDEPTNHLDMHAIAWLASYLNRRWPKGTGALLTVTHDRWFLDEVANAMWEVHDGAVDPFEGGYSAYVLQRVERDRVAQVTEQKRKNLMRKELAWLSRGARARSTKPKFHMALAQELIAGEPPVRNTLELRAMAMQRLGKQCVSLTRVTERFGDKTVLDNVDWTVGPGDRVGILGENGAGKTTLLKIVQGAIKPDSGFVKIGKTVKFAVLSQRLDELEEMSKYRVTEVLSRYRTRVVVDGKETTPAKLLERLGFSSRHLYTRICDLSGGQKRRLQLLLILLDEPNVLILDEPGNDLDTDMLAVLEDLLDTWAGTLVMVTHDRYLMERVTDDQYALIDGKVRHCPRGVDEYLELLAERDAASGSGRTFADVTGRGGAADAPQTAAPAAGTSPMLSNAELRDMKKRLASLNKKMGTAAKRVEDKQAEMDAADPTDFVRLGELQAELDALRAAKEELEDEWLELADALSVE</sequence>
<organism evidence="6 7">
    <name type="scientific">Slackia faecicanis</name>
    <dbReference type="NCBI Taxonomy" id="255723"/>
    <lineage>
        <taxon>Bacteria</taxon>
        <taxon>Bacillati</taxon>
        <taxon>Actinomycetota</taxon>
        <taxon>Coriobacteriia</taxon>
        <taxon>Eggerthellales</taxon>
        <taxon>Eggerthellaceae</taxon>
        <taxon>Slackia</taxon>
    </lineage>
</organism>
<dbReference type="Gene3D" id="3.40.50.300">
    <property type="entry name" value="P-loop containing nucleotide triphosphate hydrolases"/>
    <property type="match status" value="2"/>
</dbReference>